<dbReference type="RefSeq" id="WP_268637154.1">
    <property type="nucleotide sequence ID" value="NZ_JAMDLZ010000014.1"/>
</dbReference>
<gene>
    <name evidence="5" type="ORF">M5W82_08695</name>
</gene>
<keyword evidence="2" id="KW-0680">Restriction system</keyword>
<reference evidence="5 6" key="1">
    <citation type="submission" date="2022-05" db="EMBL/GenBank/DDBJ databases">
        <title>Genome Sequencing of Bee-Associated Microbes.</title>
        <authorList>
            <person name="Dunlap C."/>
        </authorList>
    </citation>
    <scope>NUCLEOTIDE SEQUENCE [LARGE SCALE GENOMIC DNA]</scope>
    <source>
        <strain evidence="5 6">NRRL BD-083</strain>
    </source>
</reference>
<keyword evidence="6" id="KW-1185">Reference proteome</keyword>
<dbReference type="Gene3D" id="3.90.220.20">
    <property type="entry name" value="DNA methylase specificity domains"/>
    <property type="match status" value="2"/>
</dbReference>
<dbReference type="SUPFAM" id="SSF116734">
    <property type="entry name" value="DNA methylase specificity domain"/>
    <property type="match status" value="2"/>
</dbReference>
<dbReference type="InterPro" id="IPR000055">
    <property type="entry name" value="Restrct_endonuc_typeI_TRD"/>
</dbReference>
<dbReference type="Proteomes" id="UP001527052">
    <property type="component" value="Unassembled WGS sequence"/>
</dbReference>
<dbReference type="EC" id="3.1.21.-" evidence="5"/>
<keyword evidence="5" id="KW-0255">Endonuclease</keyword>
<protein>
    <submittedName>
        <fullName evidence="5">Restriction endonuclease subunit S</fullName>
        <ecNumber evidence="5">3.1.21.-</ecNumber>
    </submittedName>
</protein>
<dbReference type="InterPro" id="IPR044946">
    <property type="entry name" value="Restrct_endonuc_typeI_TRD_sf"/>
</dbReference>
<comment type="caution">
    <text evidence="5">The sequence shown here is derived from an EMBL/GenBank/DDBJ whole genome shotgun (WGS) entry which is preliminary data.</text>
</comment>
<dbReference type="EMBL" id="JAMDLZ010000014">
    <property type="protein sequence ID" value="MCY9547030.1"/>
    <property type="molecule type" value="Genomic_DNA"/>
</dbReference>
<name>A0ABT4EMY5_9BACI</name>
<keyword evidence="5" id="KW-0378">Hydrolase</keyword>
<comment type="similarity">
    <text evidence="1">Belongs to the type-I restriction system S methylase family.</text>
</comment>
<feature type="domain" description="Type I restriction modification DNA specificity" evidence="4">
    <location>
        <begin position="252"/>
        <end position="401"/>
    </location>
</feature>
<dbReference type="GO" id="GO:0004519">
    <property type="term" value="F:endonuclease activity"/>
    <property type="evidence" value="ECO:0007669"/>
    <property type="project" value="UniProtKB-KW"/>
</dbReference>
<dbReference type="GO" id="GO:0016787">
    <property type="term" value="F:hydrolase activity"/>
    <property type="evidence" value="ECO:0007669"/>
    <property type="project" value="UniProtKB-KW"/>
</dbReference>
<sequence length="422" mass="48986">MNKFNTVFQKNRTVVDLPEIVFYQEGPVINSRHFHPNGVKLLNIVNLQCGEIILNNTDKYISEEEAYGRYNNFLVDEGDLIIARSGTEVENLEKKMGFIKKEHLPLCLNTNTIRFKSLDESILDIKYFKYFLESNYFKKQLQRLITTDSVQIIFNTSCLKEVKVLLPEINIQKRVVILLDHSEKLINKRKSQIEALDQLTKSVFFDLFGDPAITKEKYNKITLIEACENKDDIRCGPLGTQLQAIKFTKSGIPLWRNRHLNKNFQEPIDEFIPIEKAQKLKPFNLLSGDLVMSRKGVVGKCAIYPDDFPEGIMHSDLLRIRLNKKIVNPTYLMFQFKFSRDIEQQLLQISSGTILQGLNVNKLKEISILIPPKDLQNEFEKLINKIHAQKDILHTSLNELTNNYNSLIQMVLKEELIIERNI</sequence>
<dbReference type="InterPro" id="IPR052021">
    <property type="entry name" value="Type-I_RS_S_subunit"/>
</dbReference>
<feature type="domain" description="Type I restriction modification DNA specificity" evidence="4">
    <location>
        <begin position="53"/>
        <end position="194"/>
    </location>
</feature>
<dbReference type="Pfam" id="PF01420">
    <property type="entry name" value="Methylase_S"/>
    <property type="match status" value="2"/>
</dbReference>
<evidence type="ECO:0000259" key="4">
    <source>
        <dbReference type="Pfam" id="PF01420"/>
    </source>
</evidence>
<evidence type="ECO:0000256" key="1">
    <source>
        <dbReference type="ARBA" id="ARBA00010923"/>
    </source>
</evidence>
<keyword evidence="3" id="KW-0238">DNA-binding</keyword>
<organism evidence="5 6">
    <name type="scientific">Lysinibacillus xylanilyticus</name>
    <dbReference type="NCBI Taxonomy" id="582475"/>
    <lineage>
        <taxon>Bacteria</taxon>
        <taxon>Bacillati</taxon>
        <taxon>Bacillota</taxon>
        <taxon>Bacilli</taxon>
        <taxon>Bacillales</taxon>
        <taxon>Bacillaceae</taxon>
        <taxon>Lysinibacillus</taxon>
    </lineage>
</organism>
<evidence type="ECO:0000256" key="2">
    <source>
        <dbReference type="ARBA" id="ARBA00022747"/>
    </source>
</evidence>
<dbReference type="PANTHER" id="PTHR30408">
    <property type="entry name" value="TYPE-1 RESTRICTION ENZYME ECOKI SPECIFICITY PROTEIN"/>
    <property type="match status" value="1"/>
</dbReference>
<evidence type="ECO:0000313" key="6">
    <source>
        <dbReference type="Proteomes" id="UP001527052"/>
    </source>
</evidence>
<evidence type="ECO:0000313" key="5">
    <source>
        <dbReference type="EMBL" id="MCY9547030.1"/>
    </source>
</evidence>
<evidence type="ECO:0000256" key="3">
    <source>
        <dbReference type="ARBA" id="ARBA00023125"/>
    </source>
</evidence>
<proteinExistence type="inferred from homology"/>
<dbReference type="PANTHER" id="PTHR30408:SF12">
    <property type="entry name" value="TYPE I RESTRICTION ENZYME MJAVIII SPECIFICITY SUBUNIT"/>
    <property type="match status" value="1"/>
</dbReference>
<keyword evidence="5" id="KW-0540">Nuclease</keyword>
<accession>A0ABT4EMY5</accession>